<feature type="transmembrane region" description="Helical" evidence="8">
    <location>
        <begin position="12"/>
        <end position="30"/>
    </location>
</feature>
<keyword evidence="6 8" id="KW-1133">Transmembrane helix</keyword>
<dbReference type="GO" id="GO:0005886">
    <property type="term" value="C:plasma membrane"/>
    <property type="evidence" value="ECO:0007669"/>
    <property type="project" value="UniProtKB-SubCell"/>
</dbReference>
<feature type="transmembrane region" description="Helical" evidence="8">
    <location>
        <begin position="244"/>
        <end position="265"/>
    </location>
</feature>
<protein>
    <submittedName>
        <fullName evidence="10">ABC transporter permease</fullName>
    </submittedName>
</protein>
<dbReference type="Gene3D" id="1.10.3720.10">
    <property type="entry name" value="MetI-like"/>
    <property type="match status" value="1"/>
</dbReference>
<evidence type="ECO:0000313" key="10">
    <source>
        <dbReference type="EMBL" id="MBR0575855.1"/>
    </source>
</evidence>
<accession>A0A941CNC1</accession>
<keyword evidence="11" id="KW-1185">Reference proteome</keyword>
<dbReference type="GO" id="GO:0055085">
    <property type="term" value="P:transmembrane transport"/>
    <property type="evidence" value="ECO:0007669"/>
    <property type="project" value="InterPro"/>
</dbReference>
<dbReference type="InterPro" id="IPR035906">
    <property type="entry name" value="MetI-like_sf"/>
</dbReference>
<feature type="domain" description="ABC transmembrane type-1" evidence="9">
    <location>
        <begin position="60"/>
        <end position="265"/>
    </location>
</feature>
<evidence type="ECO:0000256" key="6">
    <source>
        <dbReference type="ARBA" id="ARBA00022989"/>
    </source>
</evidence>
<feature type="transmembrane region" description="Helical" evidence="8">
    <location>
        <begin position="59"/>
        <end position="85"/>
    </location>
</feature>
<dbReference type="PANTHER" id="PTHR42929">
    <property type="entry name" value="INNER MEMBRANE ABC TRANSPORTER PERMEASE PROTEIN YDCU-RELATED-RELATED"/>
    <property type="match status" value="1"/>
</dbReference>
<dbReference type="SUPFAM" id="SSF161098">
    <property type="entry name" value="MetI-like"/>
    <property type="match status" value="1"/>
</dbReference>
<feature type="transmembrane region" description="Helical" evidence="8">
    <location>
        <begin position="97"/>
        <end position="120"/>
    </location>
</feature>
<dbReference type="Proteomes" id="UP000675379">
    <property type="component" value="Unassembled WGS sequence"/>
</dbReference>
<keyword evidence="7 8" id="KW-0472">Membrane</keyword>
<comment type="subcellular location">
    <subcellularLocation>
        <location evidence="1 8">Cell membrane</location>
        <topology evidence="1 8">Multi-pass membrane protein</topology>
    </subcellularLocation>
</comment>
<feature type="transmembrane region" description="Helical" evidence="8">
    <location>
        <begin position="140"/>
        <end position="164"/>
    </location>
</feature>
<evidence type="ECO:0000256" key="2">
    <source>
        <dbReference type="ARBA" id="ARBA00007069"/>
    </source>
</evidence>
<evidence type="ECO:0000256" key="7">
    <source>
        <dbReference type="ARBA" id="ARBA00023136"/>
    </source>
</evidence>
<evidence type="ECO:0000256" key="4">
    <source>
        <dbReference type="ARBA" id="ARBA00022475"/>
    </source>
</evidence>
<keyword evidence="4" id="KW-1003">Cell membrane</keyword>
<reference evidence="10" key="1">
    <citation type="submission" date="2021-04" db="EMBL/GenBank/DDBJ databases">
        <title>Proteiniclasticum sedimins sp. nov., an obligate anaerobic bacterium isolated from anaerobic sludge.</title>
        <authorList>
            <person name="Liu J."/>
        </authorList>
    </citation>
    <scope>NUCLEOTIDE SEQUENCE</scope>
    <source>
        <strain evidence="10">BAD-10</strain>
    </source>
</reference>
<dbReference type="RefSeq" id="WP_211800514.1">
    <property type="nucleotide sequence ID" value="NZ_JAGSCS010000005.1"/>
</dbReference>
<name>A0A941CNC1_9CLOT</name>
<dbReference type="PROSITE" id="PS50928">
    <property type="entry name" value="ABC_TM1"/>
    <property type="match status" value="1"/>
</dbReference>
<keyword evidence="5 8" id="KW-0812">Transmembrane</keyword>
<dbReference type="CDD" id="cd06261">
    <property type="entry name" value="TM_PBP2"/>
    <property type="match status" value="1"/>
</dbReference>
<comment type="caution">
    <text evidence="10">The sequence shown here is derived from an EMBL/GenBank/DDBJ whole genome shotgun (WGS) entry which is preliminary data.</text>
</comment>
<evidence type="ECO:0000256" key="3">
    <source>
        <dbReference type="ARBA" id="ARBA00022448"/>
    </source>
</evidence>
<evidence type="ECO:0000256" key="8">
    <source>
        <dbReference type="RuleBase" id="RU363032"/>
    </source>
</evidence>
<evidence type="ECO:0000256" key="1">
    <source>
        <dbReference type="ARBA" id="ARBA00004651"/>
    </source>
</evidence>
<dbReference type="PANTHER" id="PTHR42929:SF1">
    <property type="entry name" value="INNER MEMBRANE ABC TRANSPORTER PERMEASE PROTEIN YDCU-RELATED"/>
    <property type="match status" value="1"/>
</dbReference>
<evidence type="ECO:0000313" key="11">
    <source>
        <dbReference type="Proteomes" id="UP000675379"/>
    </source>
</evidence>
<gene>
    <name evidence="10" type="ORF">KCG48_05800</name>
</gene>
<evidence type="ECO:0000259" key="9">
    <source>
        <dbReference type="PROSITE" id="PS50928"/>
    </source>
</evidence>
<comment type="similarity">
    <text evidence="2">Belongs to the binding-protein-dependent transport system permease family. CysTW subfamily.</text>
</comment>
<dbReference type="EMBL" id="JAGSCS010000005">
    <property type="protein sequence ID" value="MBR0575855.1"/>
    <property type="molecule type" value="Genomic_DNA"/>
</dbReference>
<dbReference type="InterPro" id="IPR000515">
    <property type="entry name" value="MetI-like"/>
</dbReference>
<evidence type="ECO:0000256" key="5">
    <source>
        <dbReference type="ARBA" id="ARBA00022692"/>
    </source>
</evidence>
<dbReference type="Pfam" id="PF00528">
    <property type="entry name" value="BPD_transp_1"/>
    <property type="match status" value="1"/>
</dbReference>
<sequence length="280" mass="31537">MKMRKTSYPYMLWMIIFILVPLFLVLYFAFTTGNSMDVETFRPSLANFKRFLDPIYLGVLWRSLSLSLISTVICFFLGYPMAYIIARTRKVKTRNNLIFLFVIPMWMNFLLRTYAWLTILGKNGIINSLLNLLGLPSQELLYNSGAVVLGMVYNFLPFMVLPIYSVLVKMDKSLIEAAEDLGADKKTIFSKVIFPLSMPGVMTGFTMVFTPAVSTFIISNLLGGKKTTLIGNVIENQFIYAGDWHFGSSMSIILMAIILVVMALTNRGGGDLEGRGGTLW</sequence>
<proteinExistence type="inferred from homology"/>
<keyword evidence="3 8" id="KW-0813">Transport</keyword>
<dbReference type="AlphaFoldDB" id="A0A941CNC1"/>
<organism evidence="10 11">
    <name type="scientific">Proteiniclasticum sediminis</name>
    <dbReference type="NCBI Taxonomy" id="2804028"/>
    <lineage>
        <taxon>Bacteria</taxon>
        <taxon>Bacillati</taxon>
        <taxon>Bacillota</taxon>
        <taxon>Clostridia</taxon>
        <taxon>Eubacteriales</taxon>
        <taxon>Clostridiaceae</taxon>
        <taxon>Proteiniclasticum</taxon>
    </lineage>
</organism>